<gene>
    <name evidence="4" type="ORF">ACFSW7_05350</name>
</gene>
<keyword evidence="5" id="KW-1185">Reference proteome</keyword>
<keyword evidence="2" id="KW-1133">Transmembrane helix</keyword>
<keyword evidence="3" id="KW-0732">Signal</keyword>
<keyword evidence="2" id="KW-0472">Membrane</keyword>
<feature type="compositionally biased region" description="Polar residues" evidence="1">
    <location>
        <begin position="211"/>
        <end position="220"/>
    </location>
</feature>
<feature type="compositionally biased region" description="Pro residues" evidence="1">
    <location>
        <begin position="135"/>
        <end position="147"/>
    </location>
</feature>
<protein>
    <recommendedName>
        <fullName evidence="6">Gram-positive cocci surface proteins LPxTG domain-containing protein</fullName>
    </recommendedName>
</protein>
<organism evidence="4 5">
    <name type="scientific">Gulosibacter faecalis</name>
    <dbReference type="NCBI Taxonomy" id="272240"/>
    <lineage>
        <taxon>Bacteria</taxon>
        <taxon>Bacillati</taxon>
        <taxon>Actinomycetota</taxon>
        <taxon>Actinomycetes</taxon>
        <taxon>Micrococcales</taxon>
        <taxon>Microbacteriaceae</taxon>
        <taxon>Gulosibacter</taxon>
    </lineage>
</organism>
<keyword evidence="2" id="KW-0812">Transmembrane</keyword>
<feature type="region of interest" description="Disordered" evidence="1">
    <location>
        <begin position="45"/>
        <end position="248"/>
    </location>
</feature>
<comment type="caution">
    <text evidence="4">The sequence shown here is derived from an EMBL/GenBank/DDBJ whole genome shotgun (WGS) entry which is preliminary data.</text>
</comment>
<feature type="compositionally biased region" description="Low complexity" evidence="1">
    <location>
        <begin position="80"/>
        <end position="107"/>
    </location>
</feature>
<reference evidence="5" key="1">
    <citation type="journal article" date="2019" name="Int. J. Syst. Evol. Microbiol.">
        <title>The Global Catalogue of Microorganisms (GCM) 10K type strain sequencing project: providing services to taxonomists for standard genome sequencing and annotation.</title>
        <authorList>
            <consortium name="The Broad Institute Genomics Platform"/>
            <consortium name="The Broad Institute Genome Sequencing Center for Infectious Disease"/>
            <person name="Wu L."/>
            <person name="Ma J."/>
        </authorList>
    </citation>
    <scope>NUCLEOTIDE SEQUENCE [LARGE SCALE GENOMIC DNA]</scope>
    <source>
        <strain evidence="5">TISTR 1514</strain>
    </source>
</reference>
<feature type="compositionally biased region" description="Pro residues" evidence="1">
    <location>
        <begin position="108"/>
        <end position="128"/>
    </location>
</feature>
<evidence type="ECO:0008006" key="6">
    <source>
        <dbReference type="Google" id="ProtNLM"/>
    </source>
</evidence>
<evidence type="ECO:0000313" key="5">
    <source>
        <dbReference type="Proteomes" id="UP001597492"/>
    </source>
</evidence>
<name>A0ABW5UVU6_9MICO</name>
<evidence type="ECO:0000256" key="2">
    <source>
        <dbReference type="SAM" id="Phobius"/>
    </source>
</evidence>
<dbReference type="RefSeq" id="WP_026339652.1">
    <property type="nucleotide sequence ID" value="NZ_JBHUNE010000003.1"/>
</dbReference>
<feature type="signal peptide" evidence="3">
    <location>
        <begin position="1"/>
        <end position="35"/>
    </location>
</feature>
<dbReference type="EMBL" id="JBHUNE010000003">
    <property type="protein sequence ID" value="MFD2757802.1"/>
    <property type="molecule type" value="Genomic_DNA"/>
</dbReference>
<evidence type="ECO:0000256" key="3">
    <source>
        <dbReference type="SAM" id="SignalP"/>
    </source>
</evidence>
<evidence type="ECO:0000256" key="1">
    <source>
        <dbReference type="SAM" id="MobiDB-lite"/>
    </source>
</evidence>
<feature type="transmembrane region" description="Helical" evidence="2">
    <location>
        <begin position="265"/>
        <end position="285"/>
    </location>
</feature>
<dbReference type="Proteomes" id="UP001597492">
    <property type="component" value="Unassembled WGS sequence"/>
</dbReference>
<sequence length="290" mass="29384">MNASKRRMPAVAVTATGAALGLFLSGALLCGPAFATVDGEPLSNVEPSISESGDAELGAAGPWVGTGESGDDAQLISVTDDSNSDLSNDLQSSTNQSSTTPPQGNTPTPEPTPTGEPEPTPTETPEPTPTDEPEPTPTEDPSPTPDPEPTETQQPAPDPDQGNDDGAVREEPGNELPLPQEPDMPTSAPDASGDQPGEQVVPVEPGKRDQANGSDSSQPRPSLKPSATPRPTTASDDAAGSGDVSYATQTDEVAADDLADTGNPVNFVVVGAIAAVLLALGGVLLRRRSA</sequence>
<accession>A0ABW5UVU6</accession>
<evidence type="ECO:0000313" key="4">
    <source>
        <dbReference type="EMBL" id="MFD2757802.1"/>
    </source>
</evidence>
<proteinExistence type="predicted"/>
<feature type="chain" id="PRO_5046244397" description="Gram-positive cocci surface proteins LPxTG domain-containing protein" evidence="3">
    <location>
        <begin position="36"/>
        <end position="290"/>
    </location>
</feature>